<gene>
    <name evidence="1" type="ORF">LCGC14_2109850</name>
</gene>
<reference evidence="1" key="1">
    <citation type="journal article" date="2015" name="Nature">
        <title>Complex archaea that bridge the gap between prokaryotes and eukaryotes.</title>
        <authorList>
            <person name="Spang A."/>
            <person name="Saw J.H."/>
            <person name="Jorgensen S.L."/>
            <person name="Zaremba-Niedzwiedzka K."/>
            <person name="Martijn J."/>
            <person name="Lind A.E."/>
            <person name="van Eijk R."/>
            <person name="Schleper C."/>
            <person name="Guy L."/>
            <person name="Ettema T.J."/>
        </authorList>
    </citation>
    <scope>NUCLEOTIDE SEQUENCE</scope>
</reference>
<protein>
    <submittedName>
        <fullName evidence="1">Uncharacterized protein</fullName>
    </submittedName>
</protein>
<accession>A0A0F9H3S9</accession>
<evidence type="ECO:0000313" key="1">
    <source>
        <dbReference type="EMBL" id="KKL69942.1"/>
    </source>
</evidence>
<name>A0A0F9H3S9_9ZZZZ</name>
<comment type="caution">
    <text evidence="1">The sequence shown here is derived from an EMBL/GenBank/DDBJ whole genome shotgun (WGS) entry which is preliminary data.</text>
</comment>
<proteinExistence type="predicted"/>
<sequence length="108" mass="11846">MVTRFQTAIRQGGVDVTGFPGQPRVATGFRIVARPRPGVFATRDQLNRAIARARQTGIFKASEFIGTFKLSNVGAFDPQAARARALAQQKLTPATIRVLEAQRILKPR</sequence>
<dbReference type="EMBL" id="LAZR01026049">
    <property type="protein sequence ID" value="KKL69942.1"/>
    <property type="molecule type" value="Genomic_DNA"/>
</dbReference>
<organism evidence="1">
    <name type="scientific">marine sediment metagenome</name>
    <dbReference type="NCBI Taxonomy" id="412755"/>
    <lineage>
        <taxon>unclassified sequences</taxon>
        <taxon>metagenomes</taxon>
        <taxon>ecological metagenomes</taxon>
    </lineage>
</organism>
<feature type="non-terminal residue" evidence="1">
    <location>
        <position position="108"/>
    </location>
</feature>
<dbReference type="AlphaFoldDB" id="A0A0F9H3S9"/>